<evidence type="ECO:0000313" key="4">
    <source>
        <dbReference type="Proteomes" id="UP000621859"/>
    </source>
</evidence>
<reference evidence="4" key="1">
    <citation type="journal article" date="2019" name="Int. J. Syst. Evol. Microbiol.">
        <title>The Global Catalogue of Microorganisms (GCM) 10K type strain sequencing project: providing services to taxonomists for standard genome sequencing and annotation.</title>
        <authorList>
            <consortium name="The Broad Institute Genomics Platform"/>
            <consortium name="The Broad Institute Genome Sequencing Center for Infectious Disease"/>
            <person name="Wu L."/>
            <person name="Ma J."/>
        </authorList>
    </citation>
    <scope>NUCLEOTIDE SEQUENCE [LARGE SCALE GENOMIC DNA]</scope>
    <source>
        <strain evidence="4">CGMCC 1.8860</strain>
    </source>
</reference>
<comment type="caution">
    <text evidence="3">The sequence shown here is derived from an EMBL/GenBank/DDBJ whole genome shotgun (WGS) entry which is preliminary data.</text>
</comment>
<evidence type="ECO:0000259" key="2">
    <source>
        <dbReference type="Pfam" id="PF05050"/>
    </source>
</evidence>
<evidence type="ECO:0000256" key="1">
    <source>
        <dbReference type="SAM" id="Coils"/>
    </source>
</evidence>
<dbReference type="Pfam" id="PF05050">
    <property type="entry name" value="Methyltransf_21"/>
    <property type="match status" value="1"/>
</dbReference>
<sequence length="404" mass="45313">MNFVSYAQNLEDVILWRALKQIQNGFYIDVGAAWPVADSVTKAFYDRGWHGINVEPNPQLNQLLVLDRRRDTTLRVAVSDQPGVMAMTFVPDTGLSTLDDNIGQQHQQAGFIARTEEVTVTTLAALWQTHVPAGQEVHFLKVDVEGFETQVLSGNDWVAHRPWVIVVEATLPMSQIESYQGWEPLLLEVGYQLVYVDGLNRYYVAAEHQELAVSFKYPPNVFDRYVMAAQAQAEEQLSSALQRATNAEARVAGAEKRAHEAELDARKARQEAHYWWTVYGGVIHSKSWRLTAPFRVLLREAKVGVRFARAFVKLAPGSLSRRMLGKLLILLGHCPPGLKRPILALIGRFPGVRMKLQALYFSTLHGLDGNKSAVRIGIDDLSPYAQRVYTQITGGVDHKERDVA</sequence>
<protein>
    <recommendedName>
        <fullName evidence="2">Methyltransferase FkbM domain-containing protein</fullName>
    </recommendedName>
</protein>
<dbReference type="SUPFAM" id="SSF53335">
    <property type="entry name" value="S-adenosyl-L-methionine-dependent methyltransferases"/>
    <property type="match status" value="1"/>
</dbReference>
<dbReference type="RefSeq" id="WP_188690564.1">
    <property type="nucleotide sequence ID" value="NZ_BMLY01000002.1"/>
</dbReference>
<dbReference type="Proteomes" id="UP000621859">
    <property type="component" value="Unassembled WGS sequence"/>
</dbReference>
<keyword evidence="4" id="KW-1185">Reference proteome</keyword>
<dbReference type="Gene3D" id="3.40.50.150">
    <property type="entry name" value="Vaccinia Virus protein VP39"/>
    <property type="match status" value="1"/>
</dbReference>
<gene>
    <name evidence="3" type="ORF">GCM10010971_12520</name>
</gene>
<feature type="coiled-coil region" evidence="1">
    <location>
        <begin position="230"/>
        <end position="271"/>
    </location>
</feature>
<keyword evidence="1" id="KW-0175">Coiled coil</keyword>
<proteinExistence type="predicted"/>
<dbReference type="InterPro" id="IPR006342">
    <property type="entry name" value="FkbM_mtfrase"/>
</dbReference>
<feature type="domain" description="Methyltransferase FkbM" evidence="2">
    <location>
        <begin position="29"/>
        <end position="193"/>
    </location>
</feature>
<organism evidence="3 4">
    <name type="scientific">Silvimonas amylolytica</name>
    <dbReference type="NCBI Taxonomy" id="449663"/>
    <lineage>
        <taxon>Bacteria</taxon>
        <taxon>Pseudomonadati</taxon>
        <taxon>Pseudomonadota</taxon>
        <taxon>Betaproteobacteria</taxon>
        <taxon>Neisseriales</taxon>
        <taxon>Chitinibacteraceae</taxon>
        <taxon>Silvimonas</taxon>
    </lineage>
</organism>
<accession>A0ABQ2PJ90</accession>
<dbReference type="EMBL" id="BMLY01000002">
    <property type="protein sequence ID" value="GGP25433.1"/>
    <property type="molecule type" value="Genomic_DNA"/>
</dbReference>
<name>A0ABQ2PJ90_9NEIS</name>
<dbReference type="InterPro" id="IPR029063">
    <property type="entry name" value="SAM-dependent_MTases_sf"/>
</dbReference>
<evidence type="ECO:0000313" key="3">
    <source>
        <dbReference type="EMBL" id="GGP25433.1"/>
    </source>
</evidence>
<dbReference type="NCBIfam" id="TIGR01444">
    <property type="entry name" value="fkbM_fam"/>
    <property type="match status" value="1"/>
</dbReference>